<proteinExistence type="predicted"/>
<evidence type="ECO:0000313" key="3">
    <source>
        <dbReference type="EMBL" id="NIZ68627.1"/>
    </source>
</evidence>
<evidence type="ECO:0000259" key="2">
    <source>
        <dbReference type="Pfam" id="PF07238"/>
    </source>
</evidence>
<dbReference type="Proteomes" id="UP000778951">
    <property type="component" value="Unassembled WGS sequence"/>
</dbReference>
<keyword evidence="4" id="KW-1185">Reference proteome</keyword>
<comment type="caution">
    <text evidence="3">The sequence shown here is derived from an EMBL/GenBank/DDBJ whole genome shotgun (WGS) entry which is preliminary data.</text>
</comment>
<protein>
    <submittedName>
        <fullName evidence="3">PilZ domain-containing protein</fullName>
    </submittedName>
</protein>
<keyword evidence="1" id="KW-0472">Membrane</keyword>
<dbReference type="RefSeq" id="WP_167694699.1">
    <property type="nucleotide sequence ID" value="NZ_CP118181.1"/>
</dbReference>
<feature type="domain" description="PilZ" evidence="2">
    <location>
        <begin position="203"/>
        <end position="315"/>
    </location>
</feature>
<organism evidence="3 4">
    <name type="scientific">Entomospira culicis</name>
    <dbReference type="NCBI Taxonomy" id="2719989"/>
    <lineage>
        <taxon>Bacteria</taxon>
        <taxon>Pseudomonadati</taxon>
        <taxon>Spirochaetota</taxon>
        <taxon>Spirochaetia</taxon>
        <taxon>Spirochaetales</taxon>
        <taxon>Spirochaetaceae</taxon>
        <taxon>Entomospira</taxon>
    </lineage>
</organism>
<sequence length="325" mass="37516">MSYNWIEILRVVGWLALAIGLWYIIRIAIFCAEARRYYFSPKERLLLLKYIMKKRLRLSGFFRSKSALLQVIAVVSGQKALMQEHSGLLERLYGAYTKLEHQLHSASLAKKQTSGKSSTESLEMGMILTVEFTNGCRKNAKVMGKENHALQIRLLDEVDEISDEVIVYFWRSDAGYRFSSKLLRKKGLYLDLQHTRHIQQYVRRAHPRIKLDAPARFFLIPAHQQANYEIERQAAGFECVIRDISEGGAAIIAEGRGQVGLHIKLQFRLGDRDLVMCGTTKDVYYDHEYNQSRIHIQADRNMPFTMKEPILAYVYAEEMNSLGNC</sequence>
<dbReference type="Pfam" id="PF07238">
    <property type="entry name" value="PilZ"/>
    <property type="match status" value="1"/>
</dbReference>
<keyword evidence="1" id="KW-0812">Transmembrane</keyword>
<dbReference type="GO" id="GO:0035438">
    <property type="term" value="F:cyclic-di-GMP binding"/>
    <property type="evidence" value="ECO:0007669"/>
    <property type="project" value="InterPro"/>
</dbReference>
<reference evidence="3" key="1">
    <citation type="submission" date="2020-03" db="EMBL/GenBank/DDBJ databases">
        <title>Spirochaetal bacteria isolated from arthropods constitute a novel genus Entomospira genus novum within the order Spirochaetales.</title>
        <authorList>
            <person name="Grana-Miraglia L."/>
            <person name="Sikutova S."/>
            <person name="Fingerle V."/>
            <person name="Sing A."/>
            <person name="Castillo-Ramirez S."/>
            <person name="Margos G."/>
            <person name="Rudolf I."/>
        </authorList>
    </citation>
    <scope>NUCLEOTIDE SEQUENCE</scope>
    <source>
        <strain evidence="3">BR149</strain>
    </source>
</reference>
<evidence type="ECO:0000256" key="1">
    <source>
        <dbReference type="SAM" id="Phobius"/>
    </source>
</evidence>
<gene>
    <name evidence="3" type="ORF">HCT48_00115</name>
</gene>
<dbReference type="AlphaFoldDB" id="A0A968GGI4"/>
<keyword evidence="1" id="KW-1133">Transmembrane helix</keyword>
<feature type="transmembrane region" description="Helical" evidence="1">
    <location>
        <begin position="12"/>
        <end position="32"/>
    </location>
</feature>
<evidence type="ECO:0000313" key="4">
    <source>
        <dbReference type="Proteomes" id="UP000778951"/>
    </source>
</evidence>
<name>A0A968GGI4_9SPIO</name>
<dbReference type="EMBL" id="JAATLM010000001">
    <property type="protein sequence ID" value="NIZ68627.1"/>
    <property type="molecule type" value="Genomic_DNA"/>
</dbReference>
<dbReference type="InterPro" id="IPR009875">
    <property type="entry name" value="PilZ_domain"/>
</dbReference>
<accession>A0A968GGI4</accession>